<organism evidence="2 3">
    <name type="scientific">Pseudidiomarina indica</name>
    <dbReference type="NCBI Taxonomy" id="1159017"/>
    <lineage>
        <taxon>Bacteria</taxon>
        <taxon>Pseudomonadati</taxon>
        <taxon>Pseudomonadota</taxon>
        <taxon>Gammaproteobacteria</taxon>
        <taxon>Alteromonadales</taxon>
        <taxon>Idiomarinaceae</taxon>
        <taxon>Pseudidiomarina</taxon>
    </lineage>
</organism>
<evidence type="ECO:0000313" key="2">
    <source>
        <dbReference type="EMBL" id="SDB05668.1"/>
    </source>
</evidence>
<dbReference type="Gene3D" id="3.90.950.20">
    <property type="entry name" value="CinA-like"/>
    <property type="match status" value="1"/>
</dbReference>
<dbReference type="InterPro" id="IPR036653">
    <property type="entry name" value="CinA-like_C"/>
</dbReference>
<dbReference type="AlphaFoldDB" id="A0A1G6AB87"/>
<dbReference type="RefSeq" id="WP_092590923.1">
    <property type="nucleotide sequence ID" value="NZ_FMXN01000001.1"/>
</dbReference>
<accession>A0A1G6AB87</accession>
<protein>
    <submittedName>
        <fullName evidence="2">Nicotinamide-nucleotide amidase</fullName>
    </submittedName>
</protein>
<dbReference type="OrthoDB" id="9801454at2"/>
<reference evidence="3" key="1">
    <citation type="submission" date="2016-10" db="EMBL/GenBank/DDBJ databases">
        <authorList>
            <person name="Varghese N."/>
            <person name="Submissions S."/>
        </authorList>
    </citation>
    <scope>NUCLEOTIDE SEQUENCE [LARGE SCALE GENOMIC DNA]</scope>
    <source>
        <strain evidence="3">CGMCC 1.10824</strain>
    </source>
</reference>
<gene>
    <name evidence="2" type="ORF">SAMN02927930_00253</name>
</gene>
<dbReference type="InterPro" id="IPR008136">
    <property type="entry name" value="CinA_C"/>
</dbReference>
<dbReference type="STRING" id="1159017.SAMN02927930_00253"/>
<sequence>MVSQSVQELAVDLSQWLLQRGWQVVTAESCTGGGIGYAMSAIAGSSNWFAGGFITYSNELKQRLVGVPATTLSRYGAVSAETAAAMAQGALQHSGADLAIAVTGVAGPSGGTPEKPVGLVWFGLAWAEHCITWSQQFEGDRAAIREATIAEALLSFKKIT</sequence>
<dbReference type="Proteomes" id="UP000199626">
    <property type="component" value="Unassembled WGS sequence"/>
</dbReference>
<dbReference type="NCBIfam" id="TIGR00199">
    <property type="entry name" value="PncC_domain"/>
    <property type="match status" value="1"/>
</dbReference>
<proteinExistence type="predicted"/>
<dbReference type="SUPFAM" id="SSF142433">
    <property type="entry name" value="CinA-like"/>
    <property type="match status" value="1"/>
</dbReference>
<dbReference type="EMBL" id="FMXN01000001">
    <property type="protein sequence ID" value="SDB05668.1"/>
    <property type="molecule type" value="Genomic_DNA"/>
</dbReference>
<name>A0A1G6AB87_9GAMM</name>
<feature type="domain" description="CinA C-terminal" evidence="1">
    <location>
        <begin position="8"/>
        <end position="157"/>
    </location>
</feature>
<keyword evidence="3" id="KW-1185">Reference proteome</keyword>
<dbReference type="Pfam" id="PF02464">
    <property type="entry name" value="CinA"/>
    <property type="match status" value="1"/>
</dbReference>
<evidence type="ECO:0000313" key="3">
    <source>
        <dbReference type="Proteomes" id="UP000199626"/>
    </source>
</evidence>
<evidence type="ECO:0000259" key="1">
    <source>
        <dbReference type="Pfam" id="PF02464"/>
    </source>
</evidence>